<evidence type="ECO:0000313" key="1">
    <source>
        <dbReference type="EMBL" id="RNI27164.1"/>
    </source>
</evidence>
<gene>
    <name evidence="1" type="ORF">EFA69_13425</name>
</gene>
<comment type="caution">
    <text evidence="1">The sequence shown here is derived from an EMBL/GenBank/DDBJ whole genome shotgun (WGS) entry which is preliminary data.</text>
</comment>
<sequence>METSKSLYLVGEFSARGAGGNLLRGRVHLQEYPVKSFPVPGGFWQSPENVYSNEGITCKMTKKKSFRQRG</sequence>
<name>A0A3M9MNP8_9BACT</name>
<accession>A0A3M9MNP8</accession>
<protein>
    <submittedName>
        <fullName evidence="1">Uncharacterized protein</fullName>
    </submittedName>
</protein>
<organism evidence="1 2">
    <name type="scientific">Rufibacter immobilis</name>
    <dbReference type="NCBI Taxonomy" id="1348778"/>
    <lineage>
        <taxon>Bacteria</taxon>
        <taxon>Pseudomonadati</taxon>
        <taxon>Bacteroidota</taxon>
        <taxon>Cytophagia</taxon>
        <taxon>Cytophagales</taxon>
        <taxon>Hymenobacteraceae</taxon>
        <taxon>Rufibacter</taxon>
    </lineage>
</organism>
<evidence type="ECO:0000313" key="2">
    <source>
        <dbReference type="Proteomes" id="UP000271010"/>
    </source>
</evidence>
<keyword evidence="2" id="KW-1185">Reference proteome</keyword>
<dbReference type="EMBL" id="RJJE01000017">
    <property type="protein sequence ID" value="RNI27164.1"/>
    <property type="molecule type" value="Genomic_DNA"/>
</dbReference>
<dbReference type="AlphaFoldDB" id="A0A3M9MNP8"/>
<proteinExistence type="predicted"/>
<dbReference type="Proteomes" id="UP000271010">
    <property type="component" value="Unassembled WGS sequence"/>
</dbReference>
<reference evidence="1 2" key="1">
    <citation type="submission" date="2018-11" db="EMBL/GenBank/DDBJ databases">
        <title>Rufibacter latericius sp. nov., isolated from water in Baiyang Lake.</title>
        <authorList>
            <person name="Yang Y."/>
        </authorList>
    </citation>
    <scope>NUCLEOTIDE SEQUENCE [LARGE SCALE GENOMIC DNA]</scope>
    <source>
        <strain evidence="1 2">MCC P1</strain>
    </source>
</reference>